<dbReference type="InterPro" id="IPR004827">
    <property type="entry name" value="bZIP"/>
</dbReference>
<dbReference type="SMART" id="SM00338">
    <property type="entry name" value="BRLZ"/>
    <property type="match status" value="1"/>
</dbReference>
<dbReference type="Proteomes" id="UP000828390">
    <property type="component" value="Unassembled WGS sequence"/>
</dbReference>
<dbReference type="InterPro" id="IPR000837">
    <property type="entry name" value="AP-1"/>
</dbReference>
<keyword evidence="2" id="KW-0238">DNA-binding</keyword>
<protein>
    <recommendedName>
        <fullName evidence="5">BZIP domain-containing protein</fullName>
    </recommendedName>
</protein>
<keyword evidence="4" id="KW-0175">Coiled coil</keyword>
<evidence type="ECO:0000256" key="1">
    <source>
        <dbReference type="ARBA" id="ARBA00023015"/>
    </source>
</evidence>
<evidence type="ECO:0000256" key="2">
    <source>
        <dbReference type="ARBA" id="ARBA00023125"/>
    </source>
</evidence>
<dbReference type="PRINTS" id="PR00042">
    <property type="entry name" value="LEUZIPPRFOS"/>
</dbReference>
<dbReference type="PROSITE" id="PS50217">
    <property type="entry name" value="BZIP"/>
    <property type="match status" value="1"/>
</dbReference>
<dbReference type="PANTHER" id="PTHR23351">
    <property type="entry name" value="FOS TRANSCRIPTION FACTOR-RELATED"/>
    <property type="match status" value="1"/>
</dbReference>
<sequence>MCDNIPVSTQVVPTFLASMDLNDLLDFTNTSKQTQNSKTELLCTSYATATNAGNCTSVSEPSFSAYNTTDVRGLNFLTKDVTSETQNAVLPQGLMPYIKEELKNTIQSKRMTEGKEELKVDFTDREPCTLSPEEEQKVEKRKVQNRMAARRFRDRQKTQTNALQKECRRLENEKTEFRKELEQVRKERDEIRQLMEIHLASCPQQQFPALFHGNFPAGVNNLS</sequence>
<reference evidence="6" key="2">
    <citation type="submission" date="2020-11" db="EMBL/GenBank/DDBJ databases">
        <authorList>
            <person name="McCartney M.A."/>
            <person name="Auch B."/>
            <person name="Kono T."/>
            <person name="Mallez S."/>
            <person name="Becker A."/>
            <person name="Gohl D.M."/>
            <person name="Silverstein K.A.T."/>
            <person name="Koren S."/>
            <person name="Bechman K.B."/>
            <person name="Herman A."/>
            <person name="Abrahante J.E."/>
            <person name="Garbe J."/>
        </authorList>
    </citation>
    <scope>NUCLEOTIDE SEQUENCE</scope>
    <source>
        <strain evidence="6">Duluth1</strain>
        <tissue evidence="6">Whole animal</tissue>
    </source>
</reference>
<dbReference type="GO" id="GO:0000978">
    <property type="term" value="F:RNA polymerase II cis-regulatory region sequence-specific DNA binding"/>
    <property type="evidence" value="ECO:0007669"/>
    <property type="project" value="TreeGrafter"/>
</dbReference>
<dbReference type="AlphaFoldDB" id="A0A9D4GKD9"/>
<name>A0A9D4GKD9_DREPO</name>
<dbReference type="Gene3D" id="1.20.5.170">
    <property type="match status" value="1"/>
</dbReference>
<organism evidence="6 7">
    <name type="scientific">Dreissena polymorpha</name>
    <name type="common">Zebra mussel</name>
    <name type="synonym">Mytilus polymorpha</name>
    <dbReference type="NCBI Taxonomy" id="45954"/>
    <lineage>
        <taxon>Eukaryota</taxon>
        <taxon>Metazoa</taxon>
        <taxon>Spiralia</taxon>
        <taxon>Lophotrochozoa</taxon>
        <taxon>Mollusca</taxon>
        <taxon>Bivalvia</taxon>
        <taxon>Autobranchia</taxon>
        <taxon>Heteroconchia</taxon>
        <taxon>Euheterodonta</taxon>
        <taxon>Imparidentia</taxon>
        <taxon>Neoheterodontei</taxon>
        <taxon>Myida</taxon>
        <taxon>Dreissenoidea</taxon>
        <taxon>Dreissenidae</taxon>
        <taxon>Dreissena</taxon>
    </lineage>
</organism>
<proteinExistence type="predicted"/>
<dbReference type="Pfam" id="PF00170">
    <property type="entry name" value="bZIP_1"/>
    <property type="match status" value="1"/>
</dbReference>
<keyword evidence="1" id="KW-0805">Transcription regulation</keyword>
<dbReference type="GO" id="GO:0005634">
    <property type="term" value="C:nucleus"/>
    <property type="evidence" value="ECO:0007669"/>
    <property type="project" value="TreeGrafter"/>
</dbReference>
<accession>A0A9D4GKD9</accession>
<feature type="coiled-coil region" evidence="4">
    <location>
        <begin position="153"/>
        <end position="194"/>
    </location>
</feature>
<keyword evidence="7" id="KW-1185">Reference proteome</keyword>
<feature type="domain" description="BZIP" evidence="5">
    <location>
        <begin position="135"/>
        <end position="198"/>
    </location>
</feature>
<gene>
    <name evidence="6" type="ORF">DPMN_120178</name>
</gene>
<dbReference type="GO" id="GO:0000981">
    <property type="term" value="F:DNA-binding transcription factor activity, RNA polymerase II-specific"/>
    <property type="evidence" value="ECO:0007669"/>
    <property type="project" value="TreeGrafter"/>
</dbReference>
<dbReference type="SUPFAM" id="SSF57959">
    <property type="entry name" value="Leucine zipper domain"/>
    <property type="match status" value="1"/>
</dbReference>
<keyword evidence="3" id="KW-0804">Transcription</keyword>
<dbReference type="InterPro" id="IPR046347">
    <property type="entry name" value="bZIP_sf"/>
</dbReference>
<evidence type="ECO:0000256" key="3">
    <source>
        <dbReference type="ARBA" id="ARBA00023163"/>
    </source>
</evidence>
<dbReference type="EMBL" id="JAIWYP010000005">
    <property type="protein sequence ID" value="KAH3818457.1"/>
    <property type="molecule type" value="Genomic_DNA"/>
</dbReference>
<evidence type="ECO:0000256" key="4">
    <source>
        <dbReference type="SAM" id="Coils"/>
    </source>
</evidence>
<evidence type="ECO:0000313" key="7">
    <source>
        <dbReference type="Proteomes" id="UP000828390"/>
    </source>
</evidence>
<dbReference type="PROSITE" id="PS00036">
    <property type="entry name" value="BZIP_BASIC"/>
    <property type="match status" value="1"/>
</dbReference>
<comment type="caution">
    <text evidence="6">The sequence shown here is derived from an EMBL/GenBank/DDBJ whole genome shotgun (WGS) entry which is preliminary data.</text>
</comment>
<evidence type="ECO:0000259" key="5">
    <source>
        <dbReference type="PROSITE" id="PS50217"/>
    </source>
</evidence>
<evidence type="ECO:0000313" key="6">
    <source>
        <dbReference type="EMBL" id="KAH3818457.1"/>
    </source>
</evidence>
<dbReference type="PANTHER" id="PTHR23351:SF24">
    <property type="entry name" value="ACTIVATING TRANSCRIPTION FACTOR 3-RELATED"/>
    <property type="match status" value="1"/>
</dbReference>
<reference evidence="6" key="1">
    <citation type="journal article" date="2019" name="bioRxiv">
        <title>The Genome of the Zebra Mussel, Dreissena polymorpha: A Resource for Invasive Species Research.</title>
        <authorList>
            <person name="McCartney M.A."/>
            <person name="Auch B."/>
            <person name="Kono T."/>
            <person name="Mallez S."/>
            <person name="Zhang Y."/>
            <person name="Obille A."/>
            <person name="Becker A."/>
            <person name="Abrahante J.E."/>
            <person name="Garbe J."/>
            <person name="Badalamenti J.P."/>
            <person name="Herman A."/>
            <person name="Mangelson H."/>
            <person name="Liachko I."/>
            <person name="Sullivan S."/>
            <person name="Sone E.D."/>
            <person name="Koren S."/>
            <person name="Silverstein K.A.T."/>
            <person name="Beckman K.B."/>
            <person name="Gohl D.M."/>
        </authorList>
    </citation>
    <scope>NUCLEOTIDE SEQUENCE</scope>
    <source>
        <strain evidence="6">Duluth1</strain>
        <tissue evidence="6">Whole animal</tissue>
    </source>
</reference>